<dbReference type="NCBIfam" id="TIGR01469">
    <property type="entry name" value="cobA_cysG_Cterm"/>
    <property type="match status" value="1"/>
</dbReference>
<gene>
    <name evidence="13" type="primary">cobA</name>
    <name evidence="13" type="ORF">ACFSDA_13100</name>
</gene>
<dbReference type="InterPro" id="IPR006367">
    <property type="entry name" value="Sirohaem_synthase_N"/>
</dbReference>
<dbReference type="CDD" id="cd11642">
    <property type="entry name" value="SUMT"/>
    <property type="match status" value="1"/>
</dbReference>
<dbReference type="Gene3D" id="3.40.50.720">
    <property type="entry name" value="NAD(P)-binding Rossmann-like Domain"/>
    <property type="match status" value="1"/>
</dbReference>
<evidence type="ECO:0000256" key="8">
    <source>
        <dbReference type="ARBA" id="ARBA00023239"/>
    </source>
</evidence>
<keyword evidence="4 13" id="KW-0808">Transferase</keyword>
<comment type="pathway">
    <text evidence="1">Porphyrin-containing compound metabolism; siroheme biosynthesis; sirohydrochlorin from precorrin-2: step 1/1.</text>
</comment>
<dbReference type="Pfam" id="PF13241">
    <property type="entry name" value="NAD_binding_7"/>
    <property type="match status" value="1"/>
</dbReference>
<keyword evidence="5" id="KW-0949">S-adenosyl-L-methionine</keyword>
<reference evidence="14" key="1">
    <citation type="journal article" date="2019" name="Int. J. Syst. Evol. Microbiol.">
        <title>The Global Catalogue of Microorganisms (GCM) 10K type strain sequencing project: providing services to taxonomists for standard genome sequencing and annotation.</title>
        <authorList>
            <consortium name="The Broad Institute Genomics Platform"/>
            <consortium name="The Broad Institute Genome Sequencing Center for Infectious Disease"/>
            <person name="Wu L."/>
            <person name="Ma J."/>
        </authorList>
    </citation>
    <scope>NUCLEOTIDE SEQUENCE [LARGE SCALE GENOMIC DNA]</scope>
    <source>
        <strain evidence="14">JCM 11650</strain>
    </source>
</reference>
<dbReference type="EMBL" id="JBHUFL010000003">
    <property type="protein sequence ID" value="MFD1836004.1"/>
    <property type="molecule type" value="Genomic_DNA"/>
</dbReference>
<keyword evidence="10" id="KW-0511">Multifunctional enzyme</keyword>
<dbReference type="InterPro" id="IPR014777">
    <property type="entry name" value="4pyrrole_Mease_sub1"/>
</dbReference>
<accession>A0ABW4Q0R0</accession>
<dbReference type="Gene3D" id="3.30.950.10">
    <property type="entry name" value="Methyltransferase, Cobalt-precorrin-4 Transmethylase, Domain 2"/>
    <property type="match status" value="1"/>
</dbReference>
<evidence type="ECO:0000256" key="7">
    <source>
        <dbReference type="ARBA" id="ARBA00023027"/>
    </source>
</evidence>
<dbReference type="InterPro" id="IPR035996">
    <property type="entry name" value="4pyrrol_Methylase_sf"/>
</dbReference>
<comment type="caution">
    <text evidence="13">The sequence shown here is derived from an EMBL/GenBank/DDBJ whole genome shotgun (WGS) entry which is preliminary data.</text>
</comment>
<evidence type="ECO:0000256" key="10">
    <source>
        <dbReference type="ARBA" id="ARBA00023268"/>
    </source>
</evidence>
<dbReference type="GO" id="GO:0004851">
    <property type="term" value="F:uroporphyrin-III C-methyltransferase activity"/>
    <property type="evidence" value="ECO:0007669"/>
    <property type="project" value="UniProtKB-EC"/>
</dbReference>
<keyword evidence="2" id="KW-0169">Cobalamin biosynthesis</keyword>
<evidence type="ECO:0000313" key="14">
    <source>
        <dbReference type="Proteomes" id="UP001597280"/>
    </source>
</evidence>
<dbReference type="InterPro" id="IPR000878">
    <property type="entry name" value="4pyrrol_Mease"/>
</dbReference>
<keyword evidence="8" id="KW-0456">Lyase</keyword>
<dbReference type="InterPro" id="IPR014776">
    <property type="entry name" value="4pyrrole_Mease_sub2"/>
</dbReference>
<keyword evidence="9" id="KW-0627">Porphyrin biosynthesis</keyword>
<comment type="catalytic activity">
    <reaction evidence="11">
        <text>precorrin-2 + NAD(+) = sirohydrochlorin + NADH + 2 H(+)</text>
        <dbReference type="Rhea" id="RHEA:15613"/>
        <dbReference type="ChEBI" id="CHEBI:15378"/>
        <dbReference type="ChEBI" id="CHEBI:57540"/>
        <dbReference type="ChEBI" id="CHEBI:57945"/>
        <dbReference type="ChEBI" id="CHEBI:58351"/>
        <dbReference type="ChEBI" id="CHEBI:58827"/>
        <dbReference type="EC" id="1.3.1.76"/>
    </reaction>
</comment>
<keyword evidence="14" id="KW-1185">Reference proteome</keyword>
<dbReference type="PANTHER" id="PTHR45790:SF3">
    <property type="entry name" value="S-ADENOSYL-L-METHIONINE-DEPENDENT UROPORPHYRINOGEN III METHYLTRANSFERASE, CHLOROPLASTIC"/>
    <property type="match status" value="1"/>
</dbReference>
<dbReference type="InterPro" id="IPR036291">
    <property type="entry name" value="NAD(P)-bd_dom_sf"/>
</dbReference>
<dbReference type="InterPro" id="IPR012409">
    <property type="entry name" value="Sirohaem_synth"/>
</dbReference>
<evidence type="ECO:0000256" key="1">
    <source>
        <dbReference type="ARBA" id="ARBA00005010"/>
    </source>
</evidence>
<evidence type="ECO:0000259" key="12">
    <source>
        <dbReference type="Pfam" id="PF00590"/>
    </source>
</evidence>
<dbReference type="InterPro" id="IPR050161">
    <property type="entry name" value="Siro_Cobalamin_biosynth"/>
</dbReference>
<proteinExistence type="predicted"/>
<dbReference type="GO" id="GO:0032259">
    <property type="term" value="P:methylation"/>
    <property type="evidence" value="ECO:0007669"/>
    <property type="project" value="UniProtKB-KW"/>
</dbReference>
<keyword evidence="7" id="KW-0520">NAD</keyword>
<dbReference type="Gene3D" id="3.40.1010.10">
    <property type="entry name" value="Cobalt-precorrin-4 Transmethylase, Domain 1"/>
    <property type="match status" value="1"/>
</dbReference>
<dbReference type="PIRSF" id="PIRSF036426">
    <property type="entry name" value="Sirohaem_synth"/>
    <property type="match status" value="1"/>
</dbReference>
<dbReference type="PANTHER" id="PTHR45790">
    <property type="entry name" value="SIROHEME SYNTHASE-RELATED"/>
    <property type="match status" value="1"/>
</dbReference>
<dbReference type="Pfam" id="PF00590">
    <property type="entry name" value="TP_methylase"/>
    <property type="match status" value="1"/>
</dbReference>
<evidence type="ECO:0000256" key="2">
    <source>
        <dbReference type="ARBA" id="ARBA00022573"/>
    </source>
</evidence>
<keyword evidence="6" id="KW-0560">Oxidoreductase</keyword>
<keyword evidence="3 13" id="KW-0489">Methyltransferase</keyword>
<sequence>MTLLLGVALGGRTVLLVGGGEVAGRRARRLLDEGARVRVVAPRLDPVLADLAARGRITWTPRTYRRRDLRGAWLVHAATGRPAVDRQVAADCERRRLLCTNASQAGHGTARLAAQTTAGDVAVGVVSAVGADPRRSMAVRDGISLLLAEGALPLQPRRPAASGSVALVGGGPGPLDLLTVRARRLLAEADVVVADRLGPGEAVAEILGARTRIIPVGKHPGHHPVPQAEINRILVEEASAGHRVVRLKGGDPFVLGRGGEEYTACLAAGIAVDVVPGITSAIAVPQAAGIPVTQRGTATALHVVSGHDALGPLGASPATLAALADPAVTTIVLMGVAALPGLVGAALEHGVPAARPVAVVENGHTPQQRTTRTTLGEAERAVREAGVRSPAVVVIGEVAREGLLLPVPLTAPAAGTATPGPTTPRELIT</sequence>
<evidence type="ECO:0000256" key="6">
    <source>
        <dbReference type="ARBA" id="ARBA00023002"/>
    </source>
</evidence>
<dbReference type="Proteomes" id="UP001597280">
    <property type="component" value="Unassembled WGS sequence"/>
</dbReference>
<dbReference type="NCBIfam" id="TIGR01470">
    <property type="entry name" value="cysG_Nterm"/>
    <property type="match status" value="1"/>
</dbReference>
<evidence type="ECO:0000256" key="4">
    <source>
        <dbReference type="ARBA" id="ARBA00022679"/>
    </source>
</evidence>
<evidence type="ECO:0000256" key="5">
    <source>
        <dbReference type="ARBA" id="ARBA00022691"/>
    </source>
</evidence>
<dbReference type="SUPFAM" id="SSF53790">
    <property type="entry name" value="Tetrapyrrole methylase"/>
    <property type="match status" value="1"/>
</dbReference>
<dbReference type="EC" id="2.1.1.107" evidence="13"/>
<evidence type="ECO:0000256" key="9">
    <source>
        <dbReference type="ARBA" id="ARBA00023244"/>
    </source>
</evidence>
<dbReference type="InterPro" id="IPR006366">
    <property type="entry name" value="CobA/CysG_C"/>
</dbReference>
<dbReference type="RefSeq" id="WP_137770631.1">
    <property type="nucleotide sequence ID" value="NZ_BAAAIS010000003.1"/>
</dbReference>
<evidence type="ECO:0000256" key="11">
    <source>
        <dbReference type="ARBA" id="ARBA00047561"/>
    </source>
</evidence>
<evidence type="ECO:0000256" key="3">
    <source>
        <dbReference type="ARBA" id="ARBA00022603"/>
    </source>
</evidence>
<organism evidence="13 14">
    <name type="scientific">Brachybacterium rhamnosum</name>
    <dbReference type="NCBI Taxonomy" id="173361"/>
    <lineage>
        <taxon>Bacteria</taxon>
        <taxon>Bacillati</taxon>
        <taxon>Actinomycetota</taxon>
        <taxon>Actinomycetes</taxon>
        <taxon>Micrococcales</taxon>
        <taxon>Dermabacteraceae</taxon>
        <taxon>Brachybacterium</taxon>
    </lineage>
</organism>
<evidence type="ECO:0000313" key="13">
    <source>
        <dbReference type="EMBL" id="MFD1836004.1"/>
    </source>
</evidence>
<protein>
    <submittedName>
        <fullName evidence="13">Uroporphyrinogen-III C-methyltransferase</fullName>
        <ecNumber evidence="13">2.1.1.107</ecNumber>
    </submittedName>
</protein>
<name>A0ABW4Q0R0_9MICO</name>
<dbReference type="NCBIfam" id="NF004790">
    <property type="entry name" value="PRK06136.1"/>
    <property type="match status" value="1"/>
</dbReference>
<dbReference type="SUPFAM" id="SSF51735">
    <property type="entry name" value="NAD(P)-binding Rossmann-fold domains"/>
    <property type="match status" value="1"/>
</dbReference>
<feature type="domain" description="Tetrapyrrole methylase" evidence="12">
    <location>
        <begin position="165"/>
        <end position="378"/>
    </location>
</feature>